<accession>A0AAW9KI44</accession>
<organism evidence="1 2">
    <name type="scientific">Helicobacter pylori</name>
    <name type="common">Campylobacter pylori</name>
    <dbReference type="NCBI Taxonomy" id="210"/>
    <lineage>
        <taxon>Bacteria</taxon>
        <taxon>Pseudomonadati</taxon>
        <taxon>Campylobacterota</taxon>
        <taxon>Epsilonproteobacteria</taxon>
        <taxon>Campylobacterales</taxon>
        <taxon>Helicobacteraceae</taxon>
        <taxon>Helicobacter</taxon>
    </lineage>
</organism>
<evidence type="ECO:0000313" key="2">
    <source>
        <dbReference type="Proteomes" id="UP001294612"/>
    </source>
</evidence>
<sequence>MTLILSKDRLDTYDSLEQYKENLKLIPLITPKISNLEIYLRNALDYCLTQNKGSEWVLDENSLIPLINELKEKKKEISYSLVLSKMSLGAVIKLIFFYKLENSVLDLQQWSFKKYYKDNRDVLLIRGKKQGLYNYVKVHIALNLLWTIRNRAYHWENLLKIKPNNRPRIMTCFSGLRGNDKINTSIEPNKIALFLDDLIKSIGNKDLEKLSSL</sequence>
<dbReference type="EMBL" id="JAXMRN010000002">
    <property type="protein sequence ID" value="MDZ7550319.1"/>
    <property type="molecule type" value="Genomic_DNA"/>
</dbReference>
<keyword evidence="1" id="KW-0378">Hydrolase</keyword>
<name>A0AAW9KI44_HELPX</name>
<comment type="caution">
    <text evidence="1">The sequence shown here is derived from an EMBL/GenBank/DDBJ whole genome shotgun (WGS) entry which is preliminary data.</text>
</comment>
<reference evidence="1" key="1">
    <citation type="submission" date="2023-10" db="EMBL/GenBank/DDBJ databases">
        <title>First insite into the whole-genome sequence variations in clarithromycin resistant Helicobacter pylori clinical isolates in Russia.</title>
        <authorList>
            <person name="Starkova D.A."/>
            <person name="Svarval A.V."/>
            <person name="Polev D.E."/>
            <person name="Saitova A.T."/>
            <person name="Gladyshev N.S."/>
            <person name="Egorova S.A."/>
        </authorList>
    </citation>
    <scope>NUCLEOTIDE SEQUENCE</scope>
    <source>
        <strain evidence="1">HP290</strain>
    </source>
</reference>
<protein>
    <submittedName>
        <fullName evidence="1">CAAX protease</fullName>
    </submittedName>
</protein>
<dbReference type="AlphaFoldDB" id="A0AAW9KI44"/>
<proteinExistence type="predicted"/>
<dbReference type="GO" id="GO:0008233">
    <property type="term" value="F:peptidase activity"/>
    <property type="evidence" value="ECO:0007669"/>
    <property type="project" value="UniProtKB-KW"/>
</dbReference>
<evidence type="ECO:0000313" key="1">
    <source>
        <dbReference type="EMBL" id="MDZ7550319.1"/>
    </source>
</evidence>
<keyword evidence="1" id="KW-0645">Protease</keyword>
<dbReference type="GO" id="GO:0006508">
    <property type="term" value="P:proteolysis"/>
    <property type="evidence" value="ECO:0007669"/>
    <property type="project" value="UniProtKB-KW"/>
</dbReference>
<dbReference type="RefSeq" id="WP_322537201.1">
    <property type="nucleotide sequence ID" value="NZ_JAXMRN010000002.1"/>
</dbReference>
<dbReference type="Proteomes" id="UP001294612">
    <property type="component" value="Unassembled WGS sequence"/>
</dbReference>
<gene>
    <name evidence="1" type="ORF">RGC63_01055</name>
</gene>